<sequence>MNNDVKPNISFLGRSLPKSCSWYRDVSMDRNNASEVMEQHRAISDDMPKTLNSGLSSRVGMPVLFWTPPGTVLDVAKATVAITAATTEHDSEVLFSHSPPLLTRPSCVSLKISLGVLYSLLYRRKKLGAMDSLTNCISSKVEV</sequence>
<dbReference type="Proteomes" id="UP000257109">
    <property type="component" value="Unassembled WGS sequence"/>
</dbReference>
<dbReference type="AlphaFoldDB" id="A0A371FFV5"/>
<keyword evidence="2" id="KW-1185">Reference proteome</keyword>
<gene>
    <name evidence="1" type="ORF">CR513_42735</name>
</gene>
<organism evidence="1 2">
    <name type="scientific">Mucuna pruriens</name>
    <name type="common">Velvet bean</name>
    <name type="synonym">Dolichos pruriens</name>
    <dbReference type="NCBI Taxonomy" id="157652"/>
    <lineage>
        <taxon>Eukaryota</taxon>
        <taxon>Viridiplantae</taxon>
        <taxon>Streptophyta</taxon>
        <taxon>Embryophyta</taxon>
        <taxon>Tracheophyta</taxon>
        <taxon>Spermatophyta</taxon>
        <taxon>Magnoliopsida</taxon>
        <taxon>eudicotyledons</taxon>
        <taxon>Gunneridae</taxon>
        <taxon>Pentapetalae</taxon>
        <taxon>rosids</taxon>
        <taxon>fabids</taxon>
        <taxon>Fabales</taxon>
        <taxon>Fabaceae</taxon>
        <taxon>Papilionoideae</taxon>
        <taxon>50 kb inversion clade</taxon>
        <taxon>NPAAA clade</taxon>
        <taxon>indigoferoid/millettioid clade</taxon>
        <taxon>Phaseoleae</taxon>
        <taxon>Mucuna</taxon>
    </lineage>
</organism>
<reference evidence="1" key="1">
    <citation type="submission" date="2018-05" db="EMBL/GenBank/DDBJ databases">
        <title>Draft genome of Mucuna pruriens seed.</title>
        <authorList>
            <person name="Nnadi N.E."/>
            <person name="Vos R."/>
            <person name="Hasami M.H."/>
            <person name="Devisetty U.K."/>
            <person name="Aguiy J.C."/>
        </authorList>
    </citation>
    <scope>NUCLEOTIDE SEQUENCE [LARGE SCALE GENOMIC DNA]</scope>
    <source>
        <strain evidence="1">JCA_2017</strain>
    </source>
</reference>
<name>A0A371FFV5_MUCPR</name>
<feature type="non-terminal residue" evidence="1">
    <location>
        <position position="1"/>
    </location>
</feature>
<protein>
    <submittedName>
        <fullName evidence="1">Uncharacterized protein</fullName>
    </submittedName>
</protein>
<comment type="caution">
    <text evidence="1">The sequence shown here is derived from an EMBL/GenBank/DDBJ whole genome shotgun (WGS) entry which is preliminary data.</text>
</comment>
<evidence type="ECO:0000313" key="2">
    <source>
        <dbReference type="Proteomes" id="UP000257109"/>
    </source>
</evidence>
<dbReference type="EMBL" id="QJKJ01009256">
    <property type="protein sequence ID" value="RDX77179.1"/>
    <property type="molecule type" value="Genomic_DNA"/>
</dbReference>
<accession>A0A371FFV5</accession>
<evidence type="ECO:0000313" key="1">
    <source>
        <dbReference type="EMBL" id="RDX77179.1"/>
    </source>
</evidence>
<proteinExistence type="predicted"/>
<dbReference type="OrthoDB" id="1743176at2759"/>